<organism evidence="3 6">
    <name type="scientific">Gilliamella apicola</name>
    <dbReference type="NCBI Taxonomy" id="1196095"/>
    <lineage>
        <taxon>Bacteria</taxon>
        <taxon>Pseudomonadati</taxon>
        <taxon>Pseudomonadota</taxon>
        <taxon>Gammaproteobacteria</taxon>
        <taxon>Orbales</taxon>
        <taxon>Orbaceae</taxon>
        <taxon>Gilliamella</taxon>
    </lineage>
</organism>
<reference evidence="5 6" key="1">
    <citation type="submission" date="2017-03" db="EMBL/GenBank/DDBJ databases">
        <title>Comparative genomics of honeybee gut symbionts reveal geographically distinct and subgroup specific antibiotic resistance.</title>
        <authorList>
            <person name="Ludvigsen J."/>
            <person name="Porcellato D."/>
            <person name="Labee-Lund T.M."/>
            <person name="Amdam G.V."/>
            <person name="Rudi K."/>
        </authorList>
    </citation>
    <scope>NUCLEOTIDE SEQUENCE [LARGE SCALE GENOMIC DNA]</scope>
    <source>
        <strain evidence="3 6">A-7-12</strain>
        <strain evidence="4 5">A-9-12</strain>
    </source>
</reference>
<dbReference type="Proteomes" id="UP000194977">
    <property type="component" value="Unassembled WGS sequence"/>
</dbReference>
<name>A0A242NJ63_9GAMM</name>
<keyword evidence="5" id="KW-1185">Reference proteome</keyword>
<protein>
    <recommendedName>
        <fullName evidence="7">Spermidine synthase</fullName>
    </recommendedName>
</protein>
<dbReference type="EMBL" id="NART01000152">
    <property type="protein sequence ID" value="OTQ07787.1"/>
    <property type="molecule type" value="Genomic_DNA"/>
</dbReference>
<feature type="transmembrane region" description="Helical" evidence="2">
    <location>
        <begin position="191"/>
        <end position="208"/>
    </location>
</feature>
<evidence type="ECO:0000256" key="1">
    <source>
        <dbReference type="ARBA" id="ARBA00023115"/>
    </source>
</evidence>
<proteinExistence type="predicted"/>
<dbReference type="GO" id="GO:0006596">
    <property type="term" value="P:polyamine biosynthetic process"/>
    <property type="evidence" value="ECO:0007669"/>
    <property type="project" value="UniProtKB-KW"/>
</dbReference>
<feature type="transmembrane region" description="Helical" evidence="2">
    <location>
        <begin position="167"/>
        <end position="184"/>
    </location>
</feature>
<dbReference type="PANTHER" id="PTHR43317:SF1">
    <property type="entry name" value="THERMOSPERMINE SYNTHASE ACAULIS5"/>
    <property type="match status" value="1"/>
</dbReference>
<dbReference type="PANTHER" id="PTHR43317">
    <property type="entry name" value="THERMOSPERMINE SYNTHASE ACAULIS5"/>
    <property type="match status" value="1"/>
</dbReference>
<accession>A0A242NJ63</accession>
<keyword evidence="2" id="KW-0472">Membrane</keyword>
<dbReference type="OrthoDB" id="5516475at2"/>
<feature type="transmembrane region" description="Helical" evidence="2">
    <location>
        <begin position="67"/>
        <end position="89"/>
    </location>
</feature>
<keyword evidence="2" id="KW-0812">Transmembrane</keyword>
<dbReference type="Proteomes" id="UP000194800">
    <property type="component" value="Unassembled WGS sequence"/>
</dbReference>
<sequence length="511" mass="57273">MMKYFAWSISLLVGLMSLGQEMLWFRVISFMLGGAPFAFALVLFFFLVGIAYGANRGKTICTRYSNLFFAGGVVLIFAGFIDISIPFIILQISQNHAIELPLFLCFILIFFVAALKAILFPIVHHLGTNIANGKVGASVSKVYFFNIIGSTLGSLLIGGILLDYVSISSMFILIGIVCILIGSLMAVKKSVSSMITIVMLGCGCFYLVDKHTDYIFKTLYGKKQEISVNTYIENRYGVIHIVNDDKVGMKNIVLGNNIYDGMINIDPDNDINDLNRLYLLAAVHPNPKKVLVIGVSAGAWTRALSSFPTLETIDAIEINKGYIDIIKQYPVVSPILNDPKINIYIDDGRRWLKRNSDKKYDLIIMNTTYHWRSGTTNLLSQEMMKIAENSLNPDGILAFNSTRSPDTLKTAQSVFKYAYWGKLGFIYASDSMIKIDEVVAKDRLDKLILDGKPLFNEESKQRENGAYKKTLSTQLLTLDEFEKLQNLGRDLEIITDSNMITEYKYGLFGKE</sequence>
<evidence type="ECO:0000313" key="5">
    <source>
        <dbReference type="Proteomes" id="UP000194800"/>
    </source>
</evidence>
<dbReference type="Gene3D" id="3.40.50.150">
    <property type="entry name" value="Vaccinia Virus protein VP39"/>
    <property type="match status" value="1"/>
</dbReference>
<dbReference type="Pfam" id="PF01564">
    <property type="entry name" value="Spermine_synth"/>
    <property type="match status" value="1"/>
</dbReference>
<dbReference type="CDD" id="cd02440">
    <property type="entry name" value="AdoMet_MTases"/>
    <property type="match status" value="1"/>
</dbReference>
<comment type="caution">
    <text evidence="3">The sequence shown here is derived from an EMBL/GenBank/DDBJ whole genome shotgun (WGS) entry which is preliminary data.</text>
</comment>
<evidence type="ECO:0000313" key="6">
    <source>
        <dbReference type="Proteomes" id="UP000194977"/>
    </source>
</evidence>
<feature type="transmembrane region" description="Helical" evidence="2">
    <location>
        <begin position="101"/>
        <end position="123"/>
    </location>
</feature>
<evidence type="ECO:0000313" key="3">
    <source>
        <dbReference type="EMBL" id="OTQ00033.1"/>
    </source>
</evidence>
<evidence type="ECO:0008006" key="7">
    <source>
        <dbReference type="Google" id="ProtNLM"/>
    </source>
</evidence>
<keyword evidence="2" id="KW-1133">Transmembrane helix</keyword>
<dbReference type="AlphaFoldDB" id="A0A242NJ63"/>
<dbReference type="EMBL" id="NARP01000012">
    <property type="protein sequence ID" value="OTQ00033.1"/>
    <property type="molecule type" value="Genomic_DNA"/>
</dbReference>
<dbReference type="SUPFAM" id="SSF53335">
    <property type="entry name" value="S-adenosyl-L-methionine-dependent methyltransferases"/>
    <property type="match status" value="1"/>
</dbReference>
<keyword evidence="1" id="KW-0620">Polyamine biosynthesis</keyword>
<evidence type="ECO:0000256" key="2">
    <source>
        <dbReference type="SAM" id="Phobius"/>
    </source>
</evidence>
<dbReference type="InterPro" id="IPR029063">
    <property type="entry name" value="SAM-dependent_MTases_sf"/>
</dbReference>
<gene>
    <name evidence="4" type="ORF">B6C91_14195</name>
    <name evidence="3" type="ORF">B6D08_06010</name>
</gene>
<evidence type="ECO:0000313" key="4">
    <source>
        <dbReference type="EMBL" id="OTQ07787.1"/>
    </source>
</evidence>
<feature type="transmembrane region" description="Helical" evidence="2">
    <location>
        <begin position="35"/>
        <end position="55"/>
    </location>
</feature>
<feature type="transmembrane region" description="Helical" evidence="2">
    <location>
        <begin position="143"/>
        <end position="161"/>
    </location>
</feature>